<feature type="transmembrane region" description="Helical" evidence="1">
    <location>
        <begin position="21"/>
        <end position="46"/>
    </location>
</feature>
<dbReference type="AlphaFoldDB" id="A0A183THW9"/>
<keyword evidence="1" id="KW-0472">Membrane</keyword>
<sequence length="110" mass="11642">MCTSKPVVVAAETILSSIGAVMTAITIMLAFAPCAIVAGIVLLTAAASKENSARLPNFALLCRISFAAGATAVLVGLTILPILVVMRHKAKRVRQQTLILEAWIYKHVKV</sequence>
<feature type="transmembrane region" description="Helical" evidence="1">
    <location>
        <begin position="58"/>
        <end position="85"/>
    </location>
</feature>
<organism evidence="4">
    <name type="scientific">Schistocephalus solidus</name>
    <name type="common">Tapeworm</name>
    <dbReference type="NCBI Taxonomy" id="70667"/>
    <lineage>
        <taxon>Eukaryota</taxon>
        <taxon>Metazoa</taxon>
        <taxon>Spiralia</taxon>
        <taxon>Lophotrochozoa</taxon>
        <taxon>Platyhelminthes</taxon>
        <taxon>Cestoda</taxon>
        <taxon>Eucestoda</taxon>
        <taxon>Diphyllobothriidea</taxon>
        <taxon>Diphyllobothriidae</taxon>
        <taxon>Schistocephalus</taxon>
    </lineage>
</organism>
<evidence type="ECO:0000313" key="3">
    <source>
        <dbReference type="Proteomes" id="UP000275846"/>
    </source>
</evidence>
<evidence type="ECO:0000313" key="4">
    <source>
        <dbReference type="WBParaSite" id="SSLN_0001667501-mRNA-1"/>
    </source>
</evidence>
<gene>
    <name evidence="2" type="ORF">SSLN_LOCUS16067</name>
</gene>
<keyword evidence="3" id="KW-1185">Reference proteome</keyword>
<reference evidence="4" key="1">
    <citation type="submission" date="2016-06" db="UniProtKB">
        <authorList>
            <consortium name="WormBaseParasite"/>
        </authorList>
    </citation>
    <scope>IDENTIFICATION</scope>
</reference>
<dbReference type="Proteomes" id="UP000275846">
    <property type="component" value="Unassembled WGS sequence"/>
</dbReference>
<dbReference type="WBParaSite" id="SSLN_0001667501-mRNA-1">
    <property type="protein sequence ID" value="SSLN_0001667501-mRNA-1"/>
    <property type="gene ID" value="SSLN_0001667501"/>
</dbReference>
<keyword evidence="1" id="KW-0812">Transmembrane</keyword>
<evidence type="ECO:0000313" key="2">
    <source>
        <dbReference type="EMBL" id="VDM02453.1"/>
    </source>
</evidence>
<reference evidence="2 3" key="2">
    <citation type="submission" date="2018-11" db="EMBL/GenBank/DDBJ databases">
        <authorList>
            <consortium name="Pathogen Informatics"/>
        </authorList>
    </citation>
    <scope>NUCLEOTIDE SEQUENCE [LARGE SCALE GENOMIC DNA]</scope>
    <source>
        <strain evidence="2 3">NST_G2</strain>
    </source>
</reference>
<dbReference type="EMBL" id="UYSU01040629">
    <property type="protein sequence ID" value="VDM02453.1"/>
    <property type="molecule type" value="Genomic_DNA"/>
</dbReference>
<proteinExistence type="predicted"/>
<name>A0A183THW9_SCHSO</name>
<accession>A0A183THW9</accession>
<evidence type="ECO:0000256" key="1">
    <source>
        <dbReference type="SAM" id="Phobius"/>
    </source>
</evidence>
<protein>
    <submittedName>
        <fullName evidence="4">Mercuric transport protein MerT</fullName>
    </submittedName>
</protein>
<keyword evidence="1" id="KW-1133">Transmembrane helix</keyword>
<dbReference type="OrthoDB" id="6281442at2759"/>